<dbReference type="Proteomes" id="UP000798488">
    <property type="component" value="Unassembled WGS sequence"/>
</dbReference>
<dbReference type="InterPro" id="IPR007318">
    <property type="entry name" value="Phopholipid_MeTrfase"/>
</dbReference>
<keyword evidence="7" id="KW-1185">Reference proteome</keyword>
<proteinExistence type="predicted"/>
<dbReference type="InterPro" id="IPR052527">
    <property type="entry name" value="Metal_cation-efflux_comp"/>
</dbReference>
<name>A0A9D2WP12_9FIRM</name>
<dbReference type="RefSeq" id="WP_243152929.1">
    <property type="nucleotide sequence ID" value="NZ_LSRS01000003.1"/>
</dbReference>
<dbReference type="PANTHER" id="PTHR43847">
    <property type="entry name" value="BLL3993 PROTEIN"/>
    <property type="match status" value="1"/>
</dbReference>
<reference evidence="6" key="1">
    <citation type="submission" date="2016-02" db="EMBL/GenBank/DDBJ databases">
        <title>Draft Genome Sequence of Sporotomaculum syntrophicum Strain FB, a Syntrophic Benzoate Degrader.</title>
        <authorList>
            <person name="Nobu M.K."/>
            <person name="Narihiro T."/>
            <person name="Qiu Y.-L."/>
            <person name="Ohashi A."/>
            <person name="Liu W.-T."/>
            <person name="Yuji S."/>
        </authorList>
    </citation>
    <scope>NUCLEOTIDE SEQUENCE</scope>
    <source>
        <strain evidence="6">FB</strain>
    </source>
</reference>
<dbReference type="AlphaFoldDB" id="A0A9D2WP12"/>
<evidence type="ECO:0000256" key="3">
    <source>
        <dbReference type="ARBA" id="ARBA00022989"/>
    </source>
</evidence>
<dbReference type="GO" id="GO:0032259">
    <property type="term" value="P:methylation"/>
    <property type="evidence" value="ECO:0007669"/>
    <property type="project" value="UniProtKB-KW"/>
</dbReference>
<dbReference type="Pfam" id="PF04191">
    <property type="entry name" value="PEMT"/>
    <property type="match status" value="1"/>
</dbReference>
<accession>A0A9D2WP12</accession>
<keyword evidence="2 5" id="KW-0812">Transmembrane</keyword>
<evidence type="ECO:0000256" key="2">
    <source>
        <dbReference type="ARBA" id="ARBA00022692"/>
    </source>
</evidence>
<dbReference type="GO" id="GO:0008168">
    <property type="term" value="F:methyltransferase activity"/>
    <property type="evidence" value="ECO:0007669"/>
    <property type="project" value="UniProtKB-KW"/>
</dbReference>
<dbReference type="Gene3D" id="1.20.120.1630">
    <property type="match status" value="1"/>
</dbReference>
<keyword evidence="6" id="KW-0489">Methyltransferase</keyword>
<feature type="transmembrane region" description="Helical" evidence="5">
    <location>
        <begin position="109"/>
        <end position="129"/>
    </location>
</feature>
<feature type="transmembrane region" description="Helical" evidence="5">
    <location>
        <begin position="173"/>
        <end position="195"/>
    </location>
</feature>
<gene>
    <name evidence="6" type="ORF">SPSYN_01128</name>
</gene>
<feature type="transmembrane region" description="Helical" evidence="5">
    <location>
        <begin position="79"/>
        <end position="97"/>
    </location>
</feature>
<dbReference type="EMBL" id="LSRS01000003">
    <property type="protein sequence ID" value="KAF1084992.1"/>
    <property type="molecule type" value="Genomic_DNA"/>
</dbReference>
<evidence type="ECO:0000256" key="4">
    <source>
        <dbReference type="ARBA" id="ARBA00023136"/>
    </source>
</evidence>
<evidence type="ECO:0000313" key="6">
    <source>
        <dbReference type="EMBL" id="KAF1084992.1"/>
    </source>
</evidence>
<organism evidence="6 7">
    <name type="scientific">Sporotomaculum syntrophicum</name>
    <dbReference type="NCBI Taxonomy" id="182264"/>
    <lineage>
        <taxon>Bacteria</taxon>
        <taxon>Bacillati</taxon>
        <taxon>Bacillota</taxon>
        <taxon>Clostridia</taxon>
        <taxon>Eubacteriales</taxon>
        <taxon>Desulfallaceae</taxon>
        <taxon>Sporotomaculum</taxon>
    </lineage>
</organism>
<keyword evidence="4 5" id="KW-0472">Membrane</keyword>
<feature type="transmembrane region" description="Helical" evidence="5">
    <location>
        <begin position="40"/>
        <end position="58"/>
    </location>
</feature>
<keyword evidence="3 5" id="KW-1133">Transmembrane helix</keyword>
<keyword evidence="6" id="KW-0808">Transferase</keyword>
<dbReference type="GO" id="GO:0012505">
    <property type="term" value="C:endomembrane system"/>
    <property type="evidence" value="ECO:0007669"/>
    <property type="project" value="UniProtKB-SubCell"/>
</dbReference>
<comment type="subcellular location">
    <subcellularLocation>
        <location evidence="1">Endomembrane system</location>
        <topology evidence="1">Multi-pass membrane protein</topology>
    </subcellularLocation>
</comment>
<evidence type="ECO:0000313" key="7">
    <source>
        <dbReference type="Proteomes" id="UP000798488"/>
    </source>
</evidence>
<evidence type="ECO:0000256" key="5">
    <source>
        <dbReference type="SAM" id="Phobius"/>
    </source>
</evidence>
<evidence type="ECO:0000256" key="1">
    <source>
        <dbReference type="ARBA" id="ARBA00004127"/>
    </source>
</evidence>
<feature type="transmembrane region" description="Helical" evidence="5">
    <location>
        <begin position="12"/>
        <end position="34"/>
    </location>
</feature>
<dbReference type="PANTHER" id="PTHR43847:SF1">
    <property type="entry name" value="BLL3993 PROTEIN"/>
    <property type="match status" value="1"/>
</dbReference>
<protein>
    <submittedName>
        <fullName evidence="6">Isoprenylcysteine carboxyl methyltransferase (ICMT) family protein</fullName>
    </submittedName>
</protein>
<comment type="caution">
    <text evidence="6">The sequence shown here is derived from an EMBL/GenBank/DDBJ whole genome shotgun (WGS) entry which is preliminary data.</text>
</comment>
<sequence>MGDNNNLPASKAYSVPVIIMVVAALLLFLPAGSIEFWQGWIWLAIISAMTFFITAFFIKRNPGLLNRRMNVKEKEPQPGIVKILSFLSLLIYIVPGFDYRYHWSAVPVWVVIAANALVLFGYIFIFMAFKENSYASPVIQVEQDQQVIQTGPYAAVRHPMYTGLLLMQLCTPLALGSYWALIFAVLFIPVIIFRIKKE</sequence>